<proteinExistence type="predicted"/>
<feature type="signal peptide" evidence="1">
    <location>
        <begin position="1"/>
        <end position="21"/>
    </location>
</feature>
<dbReference type="SUPFAM" id="SSF55797">
    <property type="entry name" value="PR-1-like"/>
    <property type="match status" value="1"/>
</dbReference>
<evidence type="ECO:0000313" key="4">
    <source>
        <dbReference type="RefSeq" id="XP_022344454.1"/>
    </source>
</evidence>
<feature type="domain" description="SCP" evidence="2">
    <location>
        <begin position="27"/>
        <end position="160"/>
    </location>
</feature>
<dbReference type="Proteomes" id="UP000694844">
    <property type="component" value="Chromosome 5"/>
</dbReference>
<feature type="chain" id="PRO_5034183152" evidence="1">
    <location>
        <begin position="22"/>
        <end position="293"/>
    </location>
</feature>
<dbReference type="RefSeq" id="XP_022344454.1">
    <property type="nucleotide sequence ID" value="XM_022488746.1"/>
</dbReference>
<evidence type="ECO:0000313" key="3">
    <source>
        <dbReference type="Proteomes" id="UP000694844"/>
    </source>
</evidence>
<organism evidence="3 4">
    <name type="scientific">Crassostrea virginica</name>
    <name type="common">Eastern oyster</name>
    <dbReference type="NCBI Taxonomy" id="6565"/>
    <lineage>
        <taxon>Eukaryota</taxon>
        <taxon>Metazoa</taxon>
        <taxon>Spiralia</taxon>
        <taxon>Lophotrochozoa</taxon>
        <taxon>Mollusca</taxon>
        <taxon>Bivalvia</taxon>
        <taxon>Autobranchia</taxon>
        <taxon>Pteriomorphia</taxon>
        <taxon>Ostreida</taxon>
        <taxon>Ostreoidea</taxon>
        <taxon>Ostreidae</taxon>
        <taxon>Crassostrea</taxon>
    </lineage>
</organism>
<dbReference type="Pfam" id="PF00188">
    <property type="entry name" value="CAP"/>
    <property type="match status" value="1"/>
</dbReference>
<dbReference type="AlphaFoldDB" id="A0A8B8EWS9"/>
<dbReference type="KEGG" id="cvn:111137314"/>
<dbReference type="CDD" id="cd05380">
    <property type="entry name" value="CAP_euk"/>
    <property type="match status" value="1"/>
</dbReference>
<dbReference type="InterPro" id="IPR035940">
    <property type="entry name" value="CAP_sf"/>
</dbReference>
<name>A0A8B8EWS9_CRAVI</name>
<keyword evidence="1" id="KW-0732">Signal</keyword>
<dbReference type="Gene3D" id="3.40.33.10">
    <property type="entry name" value="CAP"/>
    <property type="match status" value="1"/>
</dbReference>
<gene>
    <name evidence="4" type="primary">LOC111137314</name>
</gene>
<evidence type="ECO:0000259" key="2">
    <source>
        <dbReference type="SMART" id="SM00198"/>
    </source>
</evidence>
<keyword evidence="3" id="KW-1185">Reference proteome</keyword>
<dbReference type="InterPro" id="IPR014044">
    <property type="entry name" value="CAP_dom"/>
</dbReference>
<sequence length="293" mass="33257">MIQHRIYVIFFINFLVTQLECSRLRVRRIEEILQEHNRHRRDLALGLYGTKVSNMKKLTWSNALHRHASEILQCSTENSALFQNSLTVNFGHGASIHEIINDWFNQIQHLFPYEASCVESSPCSNILTMINAEHKSVGCSLKRCGGKVKLLCIYEGGVEYPPVYKPGMPCTKCSDDAPFCDNGLCVACDSSKEICDCKKTCYKPLIGQGTLNNNTCTCACSYGMGPNCDEECKNQNMYEDYDICQELTEDDCNSPFLEERQMFREFCPERCGVCKTIPSSQILSTLMRRSGIK</sequence>
<dbReference type="GeneID" id="111137314"/>
<protein>
    <submittedName>
        <fullName evidence="4">Cysteine-rich secretory protein LCCL domain-containing 2-like</fullName>
    </submittedName>
</protein>
<reference evidence="4" key="1">
    <citation type="submission" date="2025-08" db="UniProtKB">
        <authorList>
            <consortium name="RefSeq"/>
        </authorList>
    </citation>
    <scope>IDENTIFICATION</scope>
    <source>
        <tissue evidence="4">Whole sample</tissue>
    </source>
</reference>
<accession>A0A8B8EWS9</accession>
<evidence type="ECO:0000256" key="1">
    <source>
        <dbReference type="SAM" id="SignalP"/>
    </source>
</evidence>
<dbReference type="OrthoDB" id="10026604at2759"/>
<dbReference type="SMART" id="SM00198">
    <property type="entry name" value="SCP"/>
    <property type="match status" value="1"/>
</dbReference>